<feature type="compositionally biased region" description="Basic and acidic residues" evidence="1">
    <location>
        <begin position="323"/>
        <end position="335"/>
    </location>
</feature>
<accession>A0A6J4TVK3</accession>
<reference evidence="2" key="1">
    <citation type="submission" date="2020-02" db="EMBL/GenBank/DDBJ databases">
        <authorList>
            <person name="Meier V. D."/>
        </authorList>
    </citation>
    <scope>NUCLEOTIDE SEQUENCE</scope>
    <source>
        <strain evidence="2">AVDCRST_MAG79</strain>
    </source>
</reference>
<feature type="compositionally biased region" description="Low complexity" evidence="1">
    <location>
        <begin position="122"/>
        <end position="146"/>
    </location>
</feature>
<protein>
    <submittedName>
        <fullName evidence="2">Aldehyde dehydrogenase</fullName>
        <ecNumber evidence="2">1.2.1.3</ecNumber>
    </submittedName>
</protein>
<organism evidence="2">
    <name type="scientific">uncultured Thermoleophilia bacterium</name>
    <dbReference type="NCBI Taxonomy" id="1497501"/>
    <lineage>
        <taxon>Bacteria</taxon>
        <taxon>Bacillati</taxon>
        <taxon>Actinomycetota</taxon>
        <taxon>Thermoleophilia</taxon>
        <taxon>environmental samples</taxon>
    </lineage>
</organism>
<dbReference type="AlphaFoldDB" id="A0A6J4TVK3"/>
<proteinExistence type="predicted"/>
<feature type="compositionally biased region" description="Basic residues" evidence="1">
    <location>
        <begin position="57"/>
        <end position="70"/>
    </location>
</feature>
<feature type="region of interest" description="Disordered" evidence="1">
    <location>
        <begin position="1"/>
        <end position="363"/>
    </location>
</feature>
<feature type="compositionally biased region" description="Basic and acidic residues" evidence="1">
    <location>
        <begin position="343"/>
        <end position="352"/>
    </location>
</feature>
<dbReference type="EMBL" id="CADCWC010000188">
    <property type="protein sequence ID" value="CAA9533654.1"/>
    <property type="molecule type" value="Genomic_DNA"/>
</dbReference>
<evidence type="ECO:0000313" key="2">
    <source>
        <dbReference type="EMBL" id="CAA9533654.1"/>
    </source>
</evidence>
<dbReference type="GO" id="GO:0004029">
    <property type="term" value="F:aldehyde dehydrogenase (NAD+) activity"/>
    <property type="evidence" value="ECO:0007669"/>
    <property type="project" value="UniProtKB-EC"/>
</dbReference>
<feature type="compositionally biased region" description="Basic and acidic residues" evidence="1">
    <location>
        <begin position="147"/>
        <end position="158"/>
    </location>
</feature>
<feature type="region of interest" description="Disordered" evidence="1">
    <location>
        <begin position="378"/>
        <end position="455"/>
    </location>
</feature>
<feature type="compositionally biased region" description="Basic and acidic residues" evidence="1">
    <location>
        <begin position="209"/>
        <end position="219"/>
    </location>
</feature>
<feature type="compositionally biased region" description="Basic and acidic residues" evidence="1">
    <location>
        <begin position="23"/>
        <end position="52"/>
    </location>
</feature>
<feature type="compositionally biased region" description="Basic and acidic residues" evidence="1">
    <location>
        <begin position="179"/>
        <end position="200"/>
    </location>
</feature>
<feature type="compositionally biased region" description="Basic residues" evidence="1">
    <location>
        <begin position="233"/>
        <end position="250"/>
    </location>
</feature>
<feature type="non-terminal residue" evidence="2">
    <location>
        <position position="455"/>
    </location>
</feature>
<feature type="compositionally biased region" description="Basic and acidic residues" evidence="1">
    <location>
        <begin position="385"/>
        <end position="400"/>
    </location>
</feature>
<sequence>ERLRVRGRAGVDRAPQSPVGVRPLDRRRVGALDRRHALHHAEPGHGGADRRGLGRGPGRRRRGGRRRRSGVRAVGRAVRRGARQVPVPDRPPAAGTEPRARGRREPRRRQADPRDPRRRPAAGRGALLLLRGVGGQAPLRRGGPRAAADRRLRRDHPVELPAPDGGLEDRAGPGVRQHPRPEARRDDAPHEPPAGRDLRGGRAARGRAQHRDGGGRHGGDAGPPSGRAEGRLHRLHRGRCPHRRGARRARHAADARAGRQGRERGVRRRGARPGGRGHRQRHLLQPGPRLLRRLAPARRGVGGRAARREARAPHPAAPRRRPARQEHRRRGDQLRRAAGPDPGARRCGDRRGRNAAPARLSAPGARLLVPAHVLHRRLARPSHRARGDLRAGAVRDDVPHAGRGGRAGQQHPLRPLRRRVDRQGRQGVPDGLAAEGGRRLGQHLQQLRPDRPVRR</sequence>
<feature type="compositionally biased region" description="Basic and acidic residues" evidence="1">
    <location>
        <begin position="251"/>
        <end position="264"/>
    </location>
</feature>
<feature type="non-terminal residue" evidence="2">
    <location>
        <position position="1"/>
    </location>
</feature>
<evidence type="ECO:0000256" key="1">
    <source>
        <dbReference type="SAM" id="MobiDB-lite"/>
    </source>
</evidence>
<name>A0A6J4TVK3_9ACTN</name>
<dbReference type="EC" id="1.2.1.3" evidence="2"/>
<feature type="compositionally biased region" description="Basic residues" evidence="1">
    <location>
        <begin position="265"/>
        <end position="282"/>
    </location>
</feature>
<keyword evidence="2" id="KW-0560">Oxidoreductase</keyword>
<gene>
    <name evidence="2" type="ORF">AVDCRST_MAG79-1142</name>
</gene>